<dbReference type="Gene3D" id="3.40.630.30">
    <property type="match status" value="1"/>
</dbReference>
<dbReference type="PANTHER" id="PTHR13355:SF15">
    <property type="entry name" value="GCN5-RELATED N-ACETYLTRANSFERASE 3, CHLOROPLASTIC"/>
    <property type="match status" value="1"/>
</dbReference>
<dbReference type="RefSeq" id="WP_296950288.1">
    <property type="nucleotide sequence ID" value="NZ_LT599021.1"/>
</dbReference>
<dbReference type="AlphaFoldDB" id="A0A212JX50"/>
<organism evidence="2">
    <name type="scientific">uncultured Dysgonomonas sp</name>
    <dbReference type="NCBI Taxonomy" id="206096"/>
    <lineage>
        <taxon>Bacteria</taxon>
        <taxon>Pseudomonadati</taxon>
        <taxon>Bacteroidota</taxon>
        <taxon>Bacteroidia</taxon>
        <taxon>Bacteroidales</taxon>
        <taxon>Dysgonomonadaceae</taxon>
        <taxon>Dysgonomonas</taxon>
        <taxon>environmental samples</taxon>
    </lineage>
</organism>
<reference evidence="2" key="1">
    <citation type="submission" date="2016-04" db="EMBL/GenBank/DDBJ databases">
        <authorList>
            <person name="Evans L.H."/>
            <person name="Alamgir A."/>
            <person name="Owens N."/>
            <person name="Weber N.D."/>
            <person name="Virtaneva K."/>
            <person name="Barbian K."/>
            <person name="Babar A."/>
            <person name="Rosenke K."/>
        </authorList>
    </citation>
    <scope>NUCLEOTIDE SEQUENCE</scope>
    <source>
        <strain evidence="2">86-2</strain>
    </source>
</reference>
<sequence length="154" mass="17342">MNIYKATLDDIDDLIQLRIDFLTMDQGRLSDQNEKDIRAQLKVYLAKHIPLEDFIAVIAKHPTGKIASAAFLIIQERPVNPSFITGLTGTLLNVVTYPEFRRKGIASQVIGEIINEARQKGVSSIDLYATDDGKELYKKLGFVEPSYTSMRLKL</sequence>
<name>A0A212JX50_9BACT</name>
<dbReference type="InterPro" id="IPR000182">
    <property type="entry name" value="GNAT_dom"/>
</dbReference>
<dbReference type="InterPro" id="IPR039143">
    <property type="entry name" value="GNPNAT1-like"/>
</dbReference>
<dbReference type="CDD" id="cd04301">
    <property type="entry name" value="NAT_SF"/>
    <property type="match status" value="1"/>
</dbReference>
<dbReference type="PANTHER" id="PTHR13355">
    <property type="entry name" value="GLUCOSAMINE 6-PHOSPHATE N-ACETYLTRANSFERASE"/>
    <property type="match status" value="1"/>
</dbReference>
<protein>
    <recommendedName>
        <fullName evidence="1">N-acetyltransferase domain-containing protein</fullName>
    </recommendedName>
</protein>
<dbReference type="SUPFAM" id="SSF55729">
    <property type="entry name" value="Acyl-CoA N-acyltransferases (Nat)"/>
    <property type="match status" value="1"/>
</dbReference>
<evidence type="ECO:0000313" key="2">
    <source>
        <dbReference type="EMBL" id="SBW04009.1"/>
    </source>
</evidence>
<gene>
    <name evidence="2" type="ORF">KL86DYS2_12537</name>
</gene>
<dbReference type="InterPro" id="IPR016181">
    <property type="entry name" value="Acyl_CoA_acyltransferase"/>
</dbReference>
<dbReference type="Pfam" id="PF13508">
    <property type="entry name" value="Acetyltransf_7"/>
    <property type="match status" value="1"/>
</dbReference>
<accession>A0A212JX50</accession>
<dbReference type="EMBL" id="FLUL01000001">
    <property type="protein sequence ID" value="SBW04009.1"/>
    <property type="molecule type" value="Genomic_DNA"/>
</dbReference>
<evidence type="ECO:0000259" key="1">
    <source>
        <dbReference type="PROSITE" id="PS51186"/>
    </source>
</evidence>
<proteinExistence type="predicted"/>
<feature type="domain" description="N-acetyltransferase" evidence="1">
    <location>
        <begin position="1"/>
        <end position="154"/>
    </location>
</feature>
<dbReference type="PROSITE" id="PS51186">
    <property type="entry name" value="GNAT"/>
    <property type="match status" value="1"/>
</dbReference>
<dbReference type="GO" id="GO:0008080">
    <property type="term" value="F:N-acetyltransferase activity"/>
    <property type="evidence" value="ECO:0007669"/>
    <property type="project" value="TreeGrafter"/>
</dbReference>